<feature type="transmembrane region" description="Helical" evidence="2">
    <location>
        <begin position="231"/>
        <end position="250"/>
    </location>
</feature>
<feature type="compositionally biased region" description="Low complexity" evidence="1">
    <location>
        <begin position="208"/>
        <end position="219"/>
    </location>
</feature>
<name>A0AAD6FYR3_9EURO</name>
<feature type="region of interest" description="Disordered" evidence="1">
    <location>
        <begin position="199"/>
        <end position="223"/>
    </location>
</feature>
<dbReference type="AlphaFoldDB" id="A0AAD6FYR3"/>
<keyword evidence="4" id="KW-1185">Reference proteome</keyword>
<reference evidence="3" key="2">
    <citation type="journal article" date="2023" name="IMA Fungus">
        <title>Comparative genomic study of the Penicillium genus elucidates a diverse pangenome and 15 lateral gene transfer events.</title>
        <authorList>
            <person name="Petersen C."/>
            <person name="Sorensen T."/>
            <person name="Nielsen M.R."/>
            <person name="Sondergaard T.E."/>
            <person name="Sorensen J.L."/>
            <person name="Fitzpatrick D.A."/>
            <person name="Frisvad J.C."/>
            <person name="Nielsen K.L."/>
        </authorList>
    </citation>
    <scope>NUCLEOTIDE SEQUENCE</scope>
    <source>
        <strain evidence="3">IBT 16125</strain>
    </source>
</reference>
<dbReference type="RefSeq" id="XP_056761031.1">
    <property type="nucleotide sequence ID" value="XM_056912182.1"/>
</dbReference>
<keyword evidence="2" id="KW-0472">Membrane</keyword>
<reference evidence="3" key="1">
    <citation type="submission" date="2022-12" db="EMBL/GenBank/DDBJ databases">
        <authorList>
            <person name="Petersen C."/>
        </authorList>
    </citation>
    <scope>NUCLEOTIDE SEQUENCE</scope>
    <source>
        <strain evidence="3">IBT 16125</strain>
    </source>
</reference>
<dbReference type="Proteomes" id="UP001213681">
    <property type="component" value="Unassembled WGS sequence"/>
</dbReference>
<dbReference type="GeneID" id="81602425"/>
<comment type="caution">
    <text evidence="3">The sequence shown here is derived from an EMBL/GenBank/DDBJ whole genome shotgun (WGS) entry which is preliminary data.</text>
</comment>
<proteinExistence type="predicted"/>
<evidence type="ECO:0000313" key="3">
    <source>
        <dbReference type="EMBL" id="KAJ5437802.1"/>
    </source>
</evidence>
<sequence length="251" mass="26227">MPSITITDGYTFSNWGPLTTTFTAPASCATATGNYMIGAKFEVPCFLFQAQCSTDGFFGCVLTGTASVQQTLDRNPSAMYHPEYFSPGLYCPSGWATEGIAARDANNSLSSVARGCNSTVPEYKFKEACVNLMPNEYVGKATKTLVEHQTTTEELVATLTGTYPVTPSTTTVGTMAISELVGASVMPMLALIHHQSDLSETGSGTVKSSQTTSTSNAAAKGAPSPRTWNNLGALFGISVAAMVLGAAVVLP</sequence>
<protein>
    <submittedName>
        <fullName evidence="3">Uncharacterized protein</fullName>
    </submittedName>
</protein>
<evidence type="ECO:0000256" key="1">
    <source>
        <dbReference type="SAM" id="MobiDB-lite"/>
    </source>
</evidence>
<organism evidence="3 4">
    <name type="scientific">Penicillium daleae</name>
    <dbReference type="NCBI Taxonomy" id="63821"/>
    <lineage>
        <taxon>Eukaryota</taxon>
        <taxon>Fungi</taxon>
        <taxon>Dikarya</taxon>
        <taxon>Ascomycota</taxon>
        <taxon>Pezizomycotina</taxon>
        <taxon>Eurotiomycetes</taxon>
        <taxon>Eurotiomycetidae</taxon>
        <taxon>Eurotiales</taxon>
        <taxon>Aspergillaceae</taxon>
        <taxon>Penicillium</taxon>
    </lineage>
</organism>
<keyword evidence="2" id="KW-1133">Transmembrane helix</keyword>
<keyword evidence="2" id="KW-0812">Transmembrane</keyword>
<accession>A0AAD6FYR3</accession>
<dbReference type="EMBL" id="JAPVEA010000008">
    <property type="protein sequence ID" value="KAJ5437802.1"/>
    <property type="molecule type" value="Genomic_DNA"/>
</dbReference>
<gene>
    <name evidence="3" type="ORF">N7458_008800</name>
</gene>
<evidence type="ECO:0000256" key="2">
    <source>
        <dbReference type="SAM" id="Phobius"/>
    </source>
</evidence>
<evidence type="ECO:0000313" key="4">
    <source>
        <dbReference type="Proteomes" id="UP001213681"/>
    </source>
</evidence>